<dbReference type="AlphaFoldDB" id="A0A011VQU8"/>
<dbReference type="OrthoDB" id="5622506at2"/>
<evidence type="ECO:0000313" key="3">
    <source>
        <dbReference type="Proteomes" id="UP000021369"/>
    </source>
</evidence>
<dbReference type="InterPro" id="IPR036770">
    <property type="entry name" value="Ankyrin_rpt-contain_sf"/>
</dbReference>
<proteinExistence type="predicted"/>
<dbReference type="Proteomes" id="UP000021369">
    <property type="component" value="Unassembled WGS sequence"/>
</dbReference>
<dbReference type="SUPFAM" id="SSF48403">
    <property type="entry name" value="Ankyrin repeat"/>
    <property type="match status" value="1"/>
</dbReference>
<feature type="repeat" description="ANK" evidence="1">
    <location>
        <begin position="39"/>
        <end position="71"/>
    </location>
</feature>
<dbReference type="InterPro" id="IPR002110">
    <property type="entry name" value="Ankyrin_rpt"/>
</dbReference>
<evidence type="ECO:0000313" key="2">
    <source>
        <dbReference type="EMBL" id="EXM37626.1"/>
    </source>
</evidence>
<accession>A0A011VQU8</accession>
<evidence type="ECO:0000256" key="1">
    <source>
        <dbReference type="PROSITE-ProRule" id="PRU00023"/>
    </source>
</evidence>
<protein>
    <submittedName>
        <fullName evidence="2">Ankyrin</fullName>
    </submittedName>
</protein>
<sequence length="220" mass="24867">MKKLFKAIRNNELNEVKEIITKKTELVNCVAKQPPKKDDGQSPLQVALKTGNFEIAKYLIYMGADLNFMEDESCCNEWRTPVIHDAITAAVMCSRWNTNSKYMGFKLFSTKERADDAFDTLCLMIKNGADVNGIDSHGNSGIWRFCLQSNQVLPSFNYVDHVESDDCLFTDELHEDLRRILTALKEAGADQLYAAPNFGKCPLEFYTEGSLSIILKEVFG</sequence>
<keyword evidence="1" id="KW-0040">ANK repeat</keyword>
<dbReference type="RefSeq" id="WP_037289204.1">
    <property type="nucleotide sequence ID" value="NZ_JEOB01000004.1"/>
</dbReference>
<gene>
    <name evidence="2" type="ORF">RASY3_14025</name>
</gene>
<dbReference type="PROSITE" id="PS50088">
    <property type="entry name" value="ANK_REPEAT"/>
    <property type="match status" value="1"/>
</dbReference>
<dbReference type="PROSITE" id="PS50297">
    <property type="entry name" value="ANK_REP_REGION"/>
    <property type="match status" value="1"/>
</dbReference>
<organism evidence="2 3">
    <name type="scientific">Ruminococcus albus SY3</name>
    <dbReference type="NCBI Taxonomy" id="1341156"/>
    <lineage>
        <taxon>Bacteria</taxon>
        <taxon>Bacillati</taxon>
        <taxon>Bacillota</taxon>
        <taxon>Clostridia</taxon>
        <taxon>Eubacteriales</taxon>
        <taxon>Oscillospiraceae</taxon>
        <taxon>Ruminococcus</taxon>
    </lineage>
</organism>
<reference evidence="2 3" key="1">
    <citation type="submission" date="2013-06" db="EMBL/GenBank/DDBJ databases">
        <title>Rumen cellulosomics: divergent fiber-degrading strategies revealed by comparative genome-wide analysis of six Ruminococcal strains.</title>
        <authorList>
            <person name="Dassa B."/>
            <person name="Borovok I."/>
            <person name="Lamed R."/>
            <person name="Flint H."/>
            <person name="Yeoman C.J."/>
            <person name="White B."/>
            <person name="Bayer E.A."/>
        </authorList>
    </citation>
    <scope>NUCLEOTIDE SEQUENCE [LARGE SCALE GENOMIC DNA]</scope>
    <source>
        <strain evidence="2 3">SY3</strain>
    </source>
</reference>
<dbReference type="Pfam" id="PF12796">
    <property type="entry name" value="Ank_2"/>
    <property type="match status" value="1"/>
</dbReference>
<dbReference type="SMART" id="SM00248">
    <property type="entry name" value="ANK"/>
    <property type="match status" value="1"/>
</dbReference>
<dbReference type="PATRIC" id="fig|1341156.4.peg.2472"/>
<name>A0A011VQU8_RUMAL</name>
<keyword evidence="3" id="KW-1185">Reference proteome</keyword>
<comment type="caution">
    <text evidence="2">The sequence shown here is derived from an EMBL/GenBank/DDBJ whole genome shotgun (WGS) entry which is preliminary data.</text>
</comment>
<dbReference type="Gene3D" id="1.25.40.20">
    <property type="entry name" value="Ankyrin repeat-containing domain"/>
    <property type="match status" value="1"/>
</dbReference>
<dbReference type="EMBL" id="JEOB01000004">
    <property type="protein sequence ID" value="EXM37626.1"/>
    <property type="molecule type" value="Genomic_DNA"/>
</dbReference>